<evidence type="ECO:0000256" key="1">
    <source>
        <dbReference type="ARBA" id="ARBA00004196"/>
    </source>
</evidence>
<protein>
    <recommendedName>
        <fullName evidence="13">AraC family transcriptional regulator</fullName>
    </recommendedName>
</protein>
<dbReference type="InterPro" id="IPR037923">
    <property type="entry name" value="HTH-like"/>
</dbReference>
<dbReference type="InterPro" id="IPR014710">
    <property type="entry name" value="RmlC-like_jellyroll"/>
</dbReference>
<dbReference type="Pfam" id="PF01497">
    <property type="entry name" value="Peripla_BP_2"/>
    <property type="match status" value="1"/>
</dbReference>
<dbReference type="OrthoDB" id="2660924at2"/>
<dbReference type="InterPro" id="IPR003313">
    <property type="entry name" value="AraC-bd"/>
</dbReference>
<dbReference type="InterPro" id="IPR018060">
    <property type="entry name" value="HTH_AraC"/>
</dbReference>
<keyword evidence="3" id="KW-0813">Transport</keyword>
<dbReference type="SUPFAM" id="SSF53807">
    <property type="entry name" value="Helical backbone' metal receptor"/>
    <property type="match status" value="1"/>
</dbReference>
<accession>A0A329M646</accession>
<keyword evidence="12" id="KW-1185">Reference proteome</keyword>
<keyword evidence="7" id="KW-0804">Transcription</keyword>
<dbReference type="InterPro" id="IPR051313">
    <property type="entry name" value="Bact_iron-sidero_bind"/>
</dbReference>
<proteinExistence type="inferred from homology"/>
<dbReference type="PANTHER" id="PTHR30532:SF26">
    <property type="entry name" value="IRON(3+)-HYDROXAMATE-BINDING PROTEIN FHUD"/>
    <property type="match status" value="1"/>
</dbReference>
<dbReference type="AlphaFoldDB" id="A0A329M646"/>
<keyword evidence="5" id="KW-0805">Transcription regulation</keyword>
<dbReference type="SUPFAM" id="SSF51215">
    <property type="entry name" value="Regulatory protein AraC"/>
    <property type="match status" value="1"/>
</dbReference>
<dbReference type="Pfam" id="PF02311">
    <property type="entry name" value="AraC_binding"/>
    <property type="match status" value="1"/>
</dbReference>
<evidence type="ECO:0000256" key="2">
    <source>
        <dbReference type="ARBA" id="ARBA00008814"/>
    </source>
</evidence>
<dbReference type="GO" id="GO:0003700">
    <property type="term" value="F:DNA-binding transcription factor activity"/>
    <property type="evidence" value="ECO:0007669"/>
    <property type="project" value="InterPro"/>
</dbReference>
<evidence type="ECO:0000256" key="6">
    <source>
        <dbReference type="ARBA" id="ARBA00023125"/>
    </source>
</evidence>
<gene>
    <name evidence="11" type="ORF">DQG23_29970</name>
</gene>
<evidence type="ECO:0000256" key="5">
    <source>
        <dbReference type="ARBA" id="ARBA00023015"/>
    </source>
</evidence>
<dbReference type="InterPro" id="IPR002491">
    <property type="entry name" value="ABC_transptr_periplasmic_BD"/>
</dbReference>
<dbReference type="GO" id="GO:0043565">
    <property type="term" value="F:sequence-specific DNA binding"/>
    <property type="evidence" value="ECO:0007669"/>
    <property type="project" value="InterPro"/>
</dbReference>
<dbReference type="InterPro" id="IPR009057">
    <property type="entry name" value="Homeodomain-like_sf"/>
</dbReference>
<feature type="domain" description="HTH araC/xylS-type" evidence="9">
    <location>
        <begin position="172"/>
        <end position="274"/>
    </location>
</feature>
<dbReference type="Gene3D" id="1.10.10.60">
    <property type="entry name" value="Homeodomain-like"/>
    <property type="match status" value="2"/>
</dbReference>
<feature type="region of interest" description="Disordered" evidence="8">
    <location>
        <begin position="95"/>
        <end position="118"/>
    </location>
</feature>
<sequence length="549" mass="61905">MSRFSLPFRSCLFTLSNIVSIHCTAAGKPYRLHARSYAFIAVTEGSGSAVIDGRHHRVVKGSCFLLSPNTLFNASAGKTSELRMYELSFHAMPTEAGTGRNDSSKDDQLSFTPHGELNAKPFGKVAGMLEELYRHRSPQDELAQFKQHLRLQELLYELYRSNYSPNDQLQSREAVRRSIDSLHRMDAAAINIEVLAKQANIGTRQYAHLFKQLTGRSPLDYITELRLNEAKKQLLTSNESLQEIAQSTGFKDVYYFSRRFKQMVGQPPRQYVRNKRQTLRVVALYYANVLLSIGVKPIAANLTWWGGSVFLKEMEKGIVDIGSAPSLETVSQLEPDLIIMNDNSDTDYASMSKVAPTVILPYEGRRNIFEDTQIIGELINKPNAAGELKLRFERRAAAVREKLNGIVSRQTTAVIVRFESGGRRFSVFGDNYGRGGWPIYRGLQLGIPEPVQRHVIDSGLQIMQAMPLEELPKYAGNADYLFVADEGEGIEYVEDNPIWQRLPAVERGRVHVLEKASFSYFDPISIEGQLELLAQLLMERPGYKALSRI</sequence>
<dbReference type="PANTHER" id="PTHR30532">
    <property type="entry name" value="IRON III DICITRATE-BINDING PERIPLASMIC PROTEIN"/>
    <property type="match status" value="1"/>
</dbReference>
<name>A0A329M646_9BACL</name>
<evidence type="ECO:0000313" key="12">
    <source>
        <dbReference type="Proteomes" id="UP000250369"/>
    </source>
</evidence>
<evidence type="ECO:0000256" key="8">
    <source>
        <dbReference type="SAM" id="MobiDB-lite"/>
    </source>
</evidence>
<dbReference type="PROSITE" id="PS01124">
    <property type="entry name" value="HTH_ARAC_FAMILY_2"/>
    <property type="match status" value="1"/>
</dbReference>
<feature type="domain" description="Fe/B12 periplasmic-binding" evidence="10">
    <location>
        <begin position="278"/>
        <end position="541"/>
    </location>
</feature>
<evidence type="ECO:0000256" key="4">
    <source>
        <dbReference type="ARBA" id="ARBA00022729"/>
    </source>
</evidence>
<keyword evidence="6" id="KW-0238">DNA-binding</keyword>
<dbReference type="RefSeq" id="WP_113034723.1">
    <property type="nucleotide sequence ID" value="NZ_QMFB01000023.1"/>
</dbReference>
<evidence type="ECO:0000313" key="11">
    <source>
        <dbReference type="EMBL" id="RAV15605.1"/>
    </source>
</evidence>
<reference evidence="11 12" key="1">
    <citation type="journal article" date="2009" name="Int. J. Syst. Evol. Microbiol.">
        <title>Paenibacillus contaminans sp. nov., isolated from a contaminated laboratory plate.</title>
        <authorList>
            <person name="Chou J.H."/>
            <person name="Lee J.H."/>
            <person name="Lin M.C."/>
            <person name="Chang P.S."/>
            <person name="Arun A.B."/>
            <person name="Young C.C."/>
            <person name="Chen W.M."/>
        </authorList>
    </citation>
    <scope>NUCLEOTIDE SEQUENCE [LARGE SCALE GENOMIC DNA]</scope>
    <source>
        <strain evidence="11 12">CKOBP-6</strain>
    </source>
</reference>
<dbReference type="EMBL" id="QMFB01000023">
    <property type="protein sequence ID" value="RAV15605.1"/>
    <property type="molecule type" value="Genomic_DNA"/>
</dbReference>
<dbReference type="PROSITE" id="PS00041">
    <property type="entry name" value="HTH_ARAC_FAMILY_1"/>
    <property type="match status" value="1"/>
</dbReference>
<evidence type="ECO:0000259" key="9">
    <source>
        <dbReference type="PROSITE" id="PS01124"/>
    </source>
</evidence>
<dbReference type="Gene3D" id="3.40.50.1980">
    <property type="entry name" value="Nitrogenase molybdenum iron protein domain"/>
    <property type="match status" value="2"/>
</dbReference>
<comment type="subcellular location">
    <subcellularLocation>
        <location evidence="1">Cell envelope</location>
    </subcellularLocation>
</comment>
<dbReference type="GO" id="GO:1901678">
    <property type="term" value="P:iron coordination entity transport"/>
    <property type="evidence" value="ECO:0007669"/>
    <property type="project" value="UniProtKB-ARBA"/>
</dbReference>
<dbReference type="InterPro" id="IPR018062">
    <property type="entry name" value="HTH_AraC-typ_CS"/>
</dbReference>
<keyword evidence="4" id="KW-0732">Signal</keyword>
<dbReference type="SMART" id="SM00342">
    <property type="entry name" value="HTH_ARAC"/>
    <property type="match status" value="1"/>
</dbReference>
<dbReference type="GO" id="GO:0030288">
    <property type="term" value="C:outer membrane-bounded periplasmic space"/>
    <property type="evidence" value="ECO:0007669"/>
    <property type="project" value="TreeGrafter"/>
</dbReference>
<evidence type="ECO:0000256" key="7">
    <source>
        <dbReference type="ARBA" id="ARBA00023163"/>
    </source>
</evidence>
<organism evidence="11 12">
    <name type="scientific">Paenibacillus contaminans</name>
    <dbReference type="NCBI Taxonomy" id="450362"/>
    <lineage>
        <taxon>Bacteria</taxon>
        <taxon>Bacillati</taxon>
        <taxon>Bacillota</taxon>
        <taxon>Bacilli</taxon>
        <taxon>Bacillales</taxon>
        <taxon>Paenibacillaceae</taxon>
        <taxon>Paenibacillus</taxon>
    </lineage>
</organism>
<comment type="similarity">
    <text evidence="2">Belongs to the bacterial solute-binding protein 8 family.</text>
</comment>
<dbReference type="Pfam" id="PF12833">
    <property type="entry name" value="HTH_18"/>
    <property type="match status" value="1"/>
</dbReference>
<evidence type="ECO:0008006" key="13">
    <source>
        <dbReference type="Google" id="ProtNLM"/>
    </source>
</evidence>
<dbReference type="PROSITE" id="PS50983">
    <property type="entry name" value="FE_B12_PBP"/>
    <property type="match status" value="1"/>
</dbReference>
<dbReference type="SUPFAM" id="SSF46689">
    <property type="entry name" value="Homeodomain-like"/>
    <property type="match status" value="1"/>
</dbReference>
<evidence type="ECO:0000259" key="10">
    <source>
        <dbReference type="PROSITE" id="PS50983"/>
    </source>
</evidence>
<evidence type="ECO:0000256" key="3">
    <source>
        <dbReference type="ARBA" id="ARBA00022448"/>
    </source>
</evidence>
<dbReference type="Proteomes" id="UP000250369">
    <property type="component" value="Unassembled WGS sequence"/>
</dbReference>
<comment type="caution">
    <text evidence="11">The sequence shown here is derived from an EMBL/GenBank/DDBJ whole genome shotgun (WGS) entry which is preliminary data.</text>
</comment>
<dbReference type="Gene3D" id="2.60.120.10">
    <property type="entry name" value="Jelly Rolls"/>
    <property type="match status" value="1"/>
</dbReference>